<protein>
    <submittedName>
        <fullName evidence="2">Uncharacterized protein</fullName>
    </submittedName>
</protein>
<reference evidence="2 3" key="1">
    <citation type="submission" date="2023-09" db="EMBL/GenBank/DDBJ databases">
        <title>Complete-Gapless Cercospora beticola genome.</title>
        <authorList>
            <person name="Wyatt N.A."/>
            <person name="Spanner R.E."/>
            <person name="Bolton M.D."/>
        </authorList>
    </citation>
    <scope>NUCLEOTIDE SEQUENCE [LARGE SCALE GENOMIC DNA]</scope>
    <source>
        <strain evidence="2">Cb09-40</strain>
    </source>
</reference>
<feature type="compositionally biased region" description="Low complexity" evidence="1">
    <location>
        <begin position="192"/>
        <end position="208"/>
    </location>
</feature>
<dbReference type="EMBL" id="CP134187">
    <property type="protein sequence ID" value="WPB02145.1"/>
    <property type="molecule type" value="Genomic_DNA"/>
</dbReference>
<dbReference type="Proteomes" id="UP001302367">
    <property type="component" value="Chromosome 4"/>
</dbReference>
<dbReference type="RefSeq" id="XP_023452259.2">
    <property type="nucleotide sequence ID" value="XM_023597577.2"/>
</dbReference>
<name>A0ABZ0NRS9_CERBT</name>
<evidence type="ECO:0000256" key="1">
    <source>
        <dbReference type="SAM" id="MobiDB-lite"/>
    </source>
</evidence>
<sequence>MSAEMDFFADVKPCCWNCMRELSDVTRAPCERCLRQLPPGDFDFDQAAAPLQPPMQRQNYPAFDGNVADLRALVTPSLPATQQVNAPIVHGANFQDRSALANLTEPQPVNAQQEATFAPGGDNAAGFSGPRPGRPAAEVLGFHTGPRAAETFGGEGDVAQVNAQYVPAGQWGEYGHQGVGPLATPAAAAPAQATGGATTRAPRRTLAQKTPGEVTRQLQKSRYQQGPQRMAKQITKLCKWNGDMVRDKQKIAYSKKAVHDWAKQYGLRWKDGDHFFELAGTSRPVAAAHMQAAQDWVAQGKTPQHYGGANLKKLPVAWVTNAHGLGGRPFG</sequence>
<organism evidence="2 3">
    <name type="scientific">Cercospora beticola</name>
    <name type="common">Sugarbeet leaf spot fungus</name>
    <dbReference type="NCBI Taxonomy" id="122368"/>
    <lineage>
        <taxon>Eukaryota</taxon>
        <taxon>Fungi</taxon>
        <taxon>Dikarya</taxon>
        <taxon>Ascomycota</taxon>
        <taxon>Pezizomycotina</taxon>
        <taxon>Dothideomycetes</taxon>
        <taxon>Dothideomycetidae</taxon>
        <taxon>Mycosphaerellales</taxon>
        <taxon>Mycosphaerellaceae</taxon>
        <taxon>Cercospora</taxon>
    </lineage>
</organism>
<evidence type="ECO:0000313" key="3">
    <source>
        <dbReference type="Proteomes" id="UP001302367"/>
    </source>
</evidence>
<feature type="region of interest" description="Disordered" evidence="1">
    <location>
        <begin position="192"/>
        <end position="211"/>
    </location>
</feature>
<proteinExistence type="predicted"/>
<evidence type="ECO:0000313" key="2">
    <source>
        <dbReference type="EMBL" id="WPB02145.1"/>
    </source>
</evidence>
<keyword evidence="3" id="KW-1185">Reference proteome</keyword>
<accession>A0ABZ0NRS9</accession>
<gene>
    <name evidence="2" type="ORF">RHO25_006779</name>
</gene>
<dbReference type="GeneID" id="35428671"/>